<evidence type="ECO:0000313" key="1">
    <source>
        <dbReference type="EMBL" id="SOQ38177.1"/>
    </source>
</evidence>
<reference evidence="1" key="1">
    <citation type="submission" date="2016-07" db="EMBL/GenBank/DDBJ databases">
        <authorList>
            <person name="Bretaudeau A."/>
        </authorList>
    </citation>
    <scope>NUCLEOTIDE SEQUENCE</scope>
    <source>
        <strain evidence="1">Rice</strain>
        <tissue evidence="1">Whole body</tissue>
    </source>
</reference>
<name>A0A2H1VBH4_SPOFR</name>
<protein>
    <submittedName>
        <fullName evidence="1">SFRICE_006079</fullName>
    </submittedName>
</protein>
<organism evidence="1">
    <name type="scientific">Spodoptera frugiperda</name>
    <name type="common">Fall armyworm</name>
    <dbReference type="NCBI Taxonomy" id="7108"/>
    <lineage>
        <taxon>Eukaryota</taxon>
        <taxon>Metazoa</taxon>
        <taxon>Ecdysozoa</taxon>
        <taxon>Arthropoda</taxon>
        <taxon>Hexapoda</taxon>
        <taxon>Insecta</taxon>
        <taxon>Pterygota</taxon>
        <taxon>Neoptera</taxon>
        <taxon>Endopterygota</taxon>
        <taxon>Lepidoptera</taxon>
        <taxon>Glossata</taxon>
        <taxon>Ditrysia</taxon>
        <taxon>Noctuoidea</taxon>
        <taxon>Noctuidae</taxon>
        <taxon>Amphipyrinae</taxon>
        <taxon>Spodoptera</taxon>
    </lineage>
</organism>
<gene>
    <name evidence="1" type="ORF">SFRICE_006079</name>
</gene>
<sequence>MNDSLGSRNETNQKMLLEEKKKKTIVSTSLGKNTKTIIKIPLDGRVRRVAFRAQGAIGPPQVGPMPDPELRTTNFTGAPARRAGVGTGWSLKLENGLADLTNFDLELFVEVQESLYVVGTCSGTMRALDNNSKDGGTFSFNDKSSQFLNSFLNLSSDTP</sequence>
<dbReference type="AlphaFoldDB" id="A0A2H1VBH4"/>
<accession>A0A2H1VBH4</accession>
<proteinExistence type="predicted"/>
<dbReference type="EMBL" id="ODYU01001652">
    <property type="protein sequence ID" value="SOQ38177.1"/>
    <property type="molecule type" value="Genomic_DNA"/>
</dbReference>